<dbReference type="PANTHER" id="PTHR23523:SF2">
    <property type="entry name" value="2-NITROIMIDAZOLE TRANSPORTER"/>
    <property type="match status" value="1"/>
</dbReference>
<dbReference type="Proteomes" id="UP000187280">
    <property type="component" value="Unassembled WGS sequence"/>
</dbReference>
<feature type="transmembrane region" description="Helical" evidence="4">
    <location>
        <begin position="45"/>
        <end position="66"/>
    </location>
</feature>
<keyword evidence="7" id="KW-1185">Reference proteome</keyword>
<dbReference type="RefSeq" id="WP_081825701.1">
    <property type="nucleotide sequence ID" value="NZ_FNQS01000002.1"/>
</dbReference>
<feature type="transmembrane region" description="Helical" evidence="4">
    <location>
        <begin position="78"/>
        <end position="95"/>
    </location>
</feature>
<protein>
    <submittedName>
        <fullName evidence="6">MFS transporter, CP family, cyanate transporter</fullName>
    </submittedName>
</protein>
<evidence type="ECO:0000313" key="7">
    <source>
        <dbReference type="Proteomes" id="UP000187280"/>
    </source>
</evidence>
<dbReference type="InterPro" id="IPR011701">
    <property type="entry name" value="MFS"/>
</dbReference>
<feature type="transmembrane region" description="Helical" evidence="4">
    <location>
        <begin position="219"/>
        <end position="241"/>
    </location>
</feature>
<proteinExistence type="predicted"/>
<gene>
    <name evidence="6" type="ORF">SAMN02982996_00913</name>
</gene>
<keyword evidence="1 4" id="KW-0812">Transmembrane</keyword>
<dbReference type="GO" id="GO:0022857">
    <property type="term" value="F:transmembrane transporter activity"/>
    <property type="evidence" value="ECO:0007669"/>
    <property type="project" value="InterPro"/>
</dbReference>
<feature type="transmembrane region" description="Helical" evidence="4">
    <location>
        <begin position="312"/>
        <end position="332"/>
    </location>
</feature>
<evidence type="ECO:0000256" key="4">
    <source>
        <dbReference type="SAM" id="Phobius"/>
    </source>
</evidence>
<dbReference type="AlphaFoldDB" id="A0A1H3YAH1"/>
<feature type="transmembrane region" description="Helical" evidence="4">
    <location>
        <begin position="136"/>
        <end position="160"/>
    </location>
</feature>
<keyword evidence="3 4" id="KW-0472">Membrane</keyword>
<dbReference type="Pfam" id="PF07690">
    <property type="entry name" value="MFS_1"/>
    <property type="match status" value="1"/>
</dbReference>
<keyword evidence="2 4" id="KW-1133">Transmembrane helix</keyword>
<feature type="transmembrane region" description="Helical" evidence="4">
    <location>
        <begin position="286"/>
        <end position="306"/>
    </location>
</feature>
<dbReference type="SUPFAM" id="SSF103473">
    <property type="entry name" value="MFS general substrate transporter"/>
    <property type="match status" value="1"/>
</dbReference>
<feature type="transmembrane region" description="Helical" evidence="4">
    <location>
        <begin position="101"/>
        <end position="124"/>
    </location>
</feature>
<reference evidence="6 7" key="1">
    <citation type="submission" date="2016-10" db="EMBL/GenBank/DDBJ databases">
        <authorList>
            <person name="de Groot N.N."/>
        </authorList>
    </citation>
    <scope>NUCLEOTIDE SEQUENCE [LARGE SCALE GENOMIC DNA]</scope>
    <source>
        <strain evidence="6 7">ATCC 29281</strain>
    </source>
</reference>
<dbReference type="eggNOG" id="COG2807">
    <property type="taxonomic scope" value="Bacteria"/>
</dbReference>
<name>A0A1H3YAH1_9GAMM</name>
<feature type="domain" description="Major facilitator superfamily (MFS) profile" evidence="5">
    <location>
        <begin position="10"/>
        <end position="373"/>
    </location>
</feature>
<feature type="transmembrane region" description="Helical" evidence="4">
    <location>
        <begin position="352"/>
        <end position="371"/>
    </location>
</feature>
<dbReference type="Gene3D" id="1.20.1250.20">
    <property type="entry name" value="MFS general substrate transporter like domains"/>
    <property type="match status" value="2"/>
</dbReference>
<sequence>MRNNRLRLPLLILFALLALALNLRSPLTAIAPVIDQIRADLHISVTLAGLLTTIPVLCFGLLTPLASLLISRMGIERAIIVSLIGATVGTLLRPMGGVTMALAGTLTIGASLTVGNIVCLMVIARDFHQRRNMATGLYTAAINVGTMLTSALTAPLALLFGWRVALGIWCVLAIVALAVWGRVIQRKRGARQPESGSVPIKVQISLSPLPSLTFWRQPILWYLVTAFTVHLFIYYGMTAWLPAYLTQEAGMSLAEAGLIASVFQITALIGSFGVPMVASLWRVPRAFLLAIVGVFWMLTPAGMYYWPHQWPLWSLASGIAQGGGFTAIFMLIMDHARDLDENRRFSSAVQGVGYSLASVGPLVTGGLHTLFGN</sequence>
<dbReference type="STRING" id="71657.SAMN02982996_00913"/>
<dbReference type="PANTHER" id="PTHR23523">
    <property type="match status" value="1"/>
</dbReference>
<feature type="transmembrane region" description="Helical" evidence="4">
    <location>
        <begin position="166"/>
        <end position="184"/>
    </location>
</feature>
<evidence type="ECO:0000256" key="1">
    <source>
        <dbReference type="ARBA" id="ARBA00022692"/>
    </source>
</evidence>
<feature type="transmembrane region" description="Helical" evidence="4">
    <location>
        <begin position="253"/>
        <end position="274"/>
    </location>
</feature>
<evidence type="ECO:0000313" key="6">
    <source>
        <dbReference type="EMBL" id="SEA07878.1"/>
    </source>
</evidence>
<evidence type="ECO:0000256" key="2">
    <source>
        <dbReference type="ARBA" id="ARBA00022989"/>
    </source>
</evidence>
<evidence type="ECO:0000259" key="5">
    <source>
        <dbReference type="PROSITE" id="PS50850"/>
    </source>
</evidence>
<dbReference type="EMBL" id="FNQS01000002">
    <property type="protein sequence ID" value="SEA07878.1"/>
    <property type="molecule type" value="Genomic_DNA"/>
</dbReference>
<accession>A0A1H3YAH1</accession>
<dbReference type="PROSITE" id="PS50850">
    <property type="entry name" value="MFS"/>
    <property type="match status" value="1"/>
</dbReference>
<dbReference type="InterPro" id="IPR052524">
    <property type="entry name" value="MFS_Cyanate_Porter"/>
</dbReference>
<evidence type="ECO:0000256" key="3">
    <source>
        <dbReference type="ARBA" id="ARBA00023136"/>
    </source>
</evidence>
<dbReference type="GeneID" id="97763828"/>
<dbReference type="InterPro" id="IPR036259">
    <property type="entry name" value="MFS_trans_sf"/>
</dbReference>
<organism evidence="6 7">
    <name type="scientific">Lonsdalea quercina</name>
    <dbReference type="NCBI Taxonomy" id="71657"/>
    <lineage>
        <taxon>Bacteria</taxon>
        <taxon>Pseudomonadati</taxon>
        <taxon>Pseudomonadota</taxon>
        <taxon>Gammaproteobacteria</taxon>
        <taxon>Enterobacterales</taxon>
        <taxon>Pectobacteriaceae</taxon>
        <taxon>Lonsdalea</taxon>
    </lineage>
</organism>
<dbReference type="InterPro" id="IPR020846">
    <property type="entry name" value="MFS_dom"/>
</dbReference>